<accession>W9VHW6</accession>
<dbReference type="InterPro" id="IPR038610">
    <property type="entry name" value="FliK-like_C_sf"/>
</dbReference>
<reference evidence="2 3" key="1">
    <citation type="submission" date="2012-11" db="EMBL/GenBank/DDBJ databases">
        <title>Genome assembly of Thiorhodococcus sp. AK35.</title>
        <authorList>
            <person name="Nupur N."/>
            <person name="Khatri I."/>
            <person name="Subramanian S."/>
            <person name="Pinnaka A."/>
        </authorList>
    </citation>
    <scope>NUCLEOTIDE SEQUENCE [LARGE SCALE GENOMIC DNA]</scope>
    <source>
        <strain evidence="2 3">AK35</strain>
    </source>
</reference>
<comment type="caution">
    <text evidence="2">The sequence shown here is derived from an EMBL/GenBank/DDBJ whole genome shotgun (WGS) entry which is preliminary data.</text>
</comment>
<organism evidence="2 3">
    <name type="scientific">Imhoffiella purpurea</name>
    <dbReference type="NCBI Taxonomy" id="1249627"/>
    <lineage>
        <taxon>Bacteria</taxon>
        <taxon>Pseudomonadati</taxon>
        <taxon>Pseudomonadota</taxon>
        <taxon>Gammaproteobacteria</taxon>
        <taxon>Chromatiales</taxon>
        <taxon>Chromatiaceae</taxon>
        <taxon>Imhoffiella</taxon>
    </lineage>
</organism>
<keyword evidence="3" id="KW-1185">Reference proteome</keyword>
<name>W9VHW6_9GAMM</name>
<dbReference type="Proteomes" id="UP000019460">
    <property type="component" value="Unassembled WGS sequence"/>
</dbReference>
<sequence length="413" mass="44934">MSESLKGTTLAGSSTRANDESPIDRIERPENAASDMDLEESARRFGDLLHARPLAADPGPFRPAPEPGSGGRTHPDSQTGHVDTSPKPTGLLGEDSFERQSNGQEHPHIPGGRDATDPERPHPSTHPHPDPGLIHRSELIGAWGRADRTQDSLERRSGGSEHPRVPGDRDAVAPERAHPGPYPHPEIEHRSEVAAAWDRAERARNTAPEHRQPDTPSPHDLPVSETKTADGERHLPDTRNGRDPERARDPGGDTPMPLQSSGDRILQALGQQSAASAPPATNPGTDTGEARLAQIEQLGERLAERILVSDRTQPGVPEVRIQLRDSVLQGGEIRLRHDRGEILVSLQVATPELAQQLSRQGEQLQQTLTSRLETLVRVEIQVAPGQPGNDASPGNGRSRNRQDPWARLEQDPE</sequence>
<gene>
    <name evidence="2" type="ORF">D779_1149</name>
</gene>
<protein>
    <submittedName>
        <fullName evidence="2">Long-chain-fatty-acid--CoA ligase</fullName>
    </submittedName>
</protein>
<dbReference type="GO" id="GO:0016874">
    <property type="term" value="F:ligase activity"/>
    <property type="evidence" value="ECO:0007669"/>
    <property type="project" value="UniProtKB-KW"/>
</dbReference>
<feature type="compositionally biased region" description="Basic and acidic residues" evidence="1">
    <location>
        <begin position="145"/>
        <end position="178"/>
    </location>
</feature>
<dbReference type="RefSeq" id="WP_043752095.1">
    <property type="nucleotide sequence ID" value="NZ_AONC01000023.1"/>
</dbReference>
<feature type="region of interest" description="Disordered" evidence="1">
    <location>
        <begin position="381"/>
        <end position="413"/>
    </location>
</feature>
<feature type="compositionally biased region" description="Basic and acidic residues" evidence="1">
    <location>
        <begin position="40"/>
        <end position="50"/>
    </location>
</feature>
<feature type="region of interest" description="Disordered" evidence="1">
    <location>
        <begin position="1"/>
        <end position="287"/>
    </location>
</feature>
<dbReference type="OrthoDB" id="6194386at2"/>
<proteinExistence type="predicted"/>
<keyword evidence="2" id="KW-0436">Ligase</keyword>
<feature type="compositionally biased region" description="Basic and acidic residues" evidence="1">
    <location>
        <begin position="114"/>
        <end position="138"/>
    </location>
</feature>
<dbReference type="Gene3D" id="3.30.750.140">
    <property type="match status" value="1"/>
</dbReference>
<feature type="compositionally biased region" description="Polar residues" evidence="1">
    <location>
        <begin position="1"/>
        <end position="16"/>
    </location>
</feature>
<feature type="compositionally biased region" description="Basic and acidic residues" evidence="1">
    <location>
        <begin position="17"/>
        <end position="30"/>
    </location>
</feature>
<evidence type="ECO:0000313" key="3">
    <source>
        <dbReference type="Proteomes" id="UP000019460"/>
    </source>
</evidence>
<dbReference type="EMBL" id="AONC01000023">
    <property type="protein sequence ID" value="EXJ15642.1"/>
    <property type="molecule type" value="Genomic_DNA"/>
</dbReference>
<evidence type="ECO:0000256" key="1">
    <source>
        <dbReference type="SAM" id="MobiDB-lite"/>
    </source>
</evidence>
<dbReference type="STRING" id="1249627.D779_1149"/>
<dbReference type="AlphaFoldDB" id="W9VHW6"/>
<evidence type="ECO:0000313" key="2">
    <source>
        <dbReference type="EMBL" id="EXJ15642.1"/>
    </source>
</evidence>
<feature type="compositionally biased region" description="Basic and acidic residues" evidence="1">
    <location>
        <begin position="400"/>
        <end position="413"/>
    </location>
</feature>
<feature type="compositionally biased region" description="Basic and acidic residues" evidence="1">
    <location>
        <begin position="185"/>
        <end position="213"/>
    </location>
</feature>
<feature type="compositionally biased region" description="Basic and acidic residues" evidence="1">
    <location>
        <begin position="227"/>
        <end position="251"/>
    </location>
</feature>
<feature type="compositionally biased region" description="Low complexity" evidence="1">
    <location>
        <begin position="266"/>
        <end position="279"/>
    </location>
</feature>